<feature type="compositionally biased region" description="Low complexity" evidence="1">
    <location>
        <begin position="74"/>
        <end position="91"/>
    </location>
</feature>
<dbReference type="AlphaFoldDB" id="A0ABC8CQ23"/>
<proteinExistence type="predicted"/>
<dbReference type="EMBL" id="CP024932">
    <property type="protein sequence ID" value="ATZ09183.1"/>
    <property type="molecule type" value="Genomic_DNA"/>
</dbReference>
<accession>A0ABC8CQ23</accession>
<evidence type="ECO:0000313" key="2">
    <source>
        <dbReference type="EMBL" id="ATZ09183.1"/>
    </source>
</evidence>
<evidence type="ECO:0000313" key="3">
    <source>
        <dbReference type="Proteomes" id="UP000231994"/>
    </source>
</evidence>
<evidence type="ECO:0008006" key="4">
    <source>
        <dbReference type="Google" id="ProtNLM"/>
    </source>
</evidence>
<dbReference type="Proteomes" id="UP000231994">
    <property type="component" value="Chromosome"/>
</dbReference>
<organism evidence="2 3">
    <name type="scientific">Corynebacterium striatum</name>
    <dbReference type="NCBI Taxonomy" id="43770"/>
    <lineage>
        <taxon>Bacteria</taxon>
        <taxon>Bacillati</taxon>
        <taxon>Actinomycetota</taxon>
        <taxon>Actinomycetes</taxon>
        <taxon>Mycobacteriales</taxon>
        <taxon>Corynebacteriaceae</taxon>
        <taxon>Corynebacterium</taxon>
    </lineage>
</organism>
<reference evidence="2 3" key="1">
    <citation type="submission" date="2017-11" db="EMBL/GenBank/DDBJ databases">
        <title>Whole genome sequencing of cultured pathogen.</title>
        <authorList>
            <person name="Hoffmann M."/>
            <person name="Sanchez M."/>
            <person name="Timme R."/>
            <person name="Nudel K."/>
            <person name="Bry L."/>
        </authorList>
    </citation>
    <scope>NUCLEOTIDE SEQUENCE [LARGE SCALE GENOMIC DNA]</scope>
    <source>
        <strain evidence="2 3">216</strain>
    </source>
</reference>
<protein>
    <recommendedName>
        <fullName evidence="4">Secreted protein</fullName>
    </recommendedName>
</protein>
<sequence>MREGREVDSARREFILSKYRHHHGKQRRRAVLSRAKIQNSQNFSPLILPLAVLLPLTACSPKDTAEGELQFAAAESNTAAKETATSETTSSGMQGPCYDVEGMKSRGLSDTMAVHAQACD</sequence>
<feature type="region of interest" description="Disordered" evidence="1">
    <location>
        <begin position="74"/>
        <end position="97"/>
    </location>
</feature>
<evidence type="ECO:0000256" key="1">
    <source>
        <dbReference type="SAM" id="MobiDB-lite"/>
    </source>
</evidence>
<gene>
    <name evidence="2" type="ORF">A9D01_10935</name>
</gene>
<name>A0ABC8CQ23_CORST</name>